<keyword evidence="4" id="KW-1185">Reference proteome</keyword>
<dbReference type="Gene3D" id="3.40.50.720">
    <property type="entry name" value="NAD(P)-binding Rossmann-like Domain"/>
    <property type="match status" value="1"/>
</dbReference>
<sequence>MTVQQSPTGTGRRPDLTGQRVVVVSGTEGAGLDTARLARAAGAEVVLTGRDPDRLRRAADEVGTPATAVLDATDPTALDRFLRELPQPVDHVVVTGERPYRAPLAEFDFARAQRDVDEYLWLPVRVARAAVGTVRPGGTLLFVGGTAGRRRGAGLGLTGALTAARPVLIADLAVEVAPVRVNLIGAGYVDRPLSARLLGTTLDRHEELRATLAIGHVVRPADVPALAVHVMVNTALTGVTYDVDGVEQLV</sequence>
<evidence type="ECO:0000313" key="4">
    <source>
        <dbReference type="Proteomes" id="UP000198386"/>
    </source>
</evidence>
<dbReference type="AlphaFoldDB" id="A0A239C0B8"/>
<organism evidence="3 4">
    <name type="scientific">Geodermatophilus saharensis</name>
    <dbReference type="NCBI Taxonomy" id="1137994"/>
    <lineage>
        <taxon>Bacteria</taxon>
        <taxon>Bacillati</taxon>
        <taxon>Actinomycetota</taxon>
        <taxon>Actinomycetes</taxon>
        <taxon>Geodermatophilales</taxon>
        <taxon>Geodermatophilaceae</taxon>
        <taxon>Geodermatophilus</taxon>
    </lineage>
</organism>
<dbReference type="Pfam" id="PF13561">
    <property type="entry name" value="adh_short_C2"/>
    <property type="match status" value="1"/>
</dbReference>
<name>A0A239C0B8_9ACTN</name>
<dbReference type="OrthoDB" id="9806974at2"/>
<protein>
    <submittedName>
        <fullName evidence="3">NAD(P)-dependent dehydrogenase, short-chain alcohol dehydrogenase family</fullName>
    </submittedName>
</protein>
<comment type="similarity">
    <text evidence="1">Belongs to the short-chain dehydrogenases/reductases (SDR) family.</text>
</comment>
<accession>A0A239C0B8</accession>
<gene>
    <name evidence="3" type="ORF">SAMN04488107_1535</name>
</gene>
<dbReference type="Proteomes" id="UP000198386">
    <property type="component" value="Unassembled WGS sequence"/>
</dbReference>
<dbReference type="SUPFAM" id="SSF51735">
    <property type="entry name" value="NAD(P)-binding Rossmann-fold domains"/>
    <property type="match status" value="1"/>
</dbReference>
<evidence type="ECO:0000256" key="1">
    <source>
        <dbReference type="ARBA" id="ARBA00006484"/>
    </source>
</evidence>
<dbReference type="EMBL" id="FZOH01000002">
    <property type="protein sequence ID" value="SNS13570.1"/>
    <property type="molecule type" value="Genomic_DNA"/>
</dbReference>
<keyword evidence="2" id="KW-0560">Oxidoreductase</keyword>
<proteinExistence type="inferred from homology"/>
<dbReference type="InterPro" id="IPR002347">
    <property type="entry name" value="SDR_fam"/>
</dbReference>
<evidence type="ECO:0000256" key="2">
    <source>
        <dbReference type="ARBA" id="ARBA00023002"/>
    </source>
</evidence>
<dbReference type="RefSeq" id="WP_089403223.1">
    <property type="nucleotide sequence ID" value="NZ_FZOH01000002.1"/>
</dbReference>
<dbReference type="InterPro" id="IPR051122">
    <property type="entry name" value="SDR_DHRS6-like"/>
</dbReference>
<dbReference type="PANTHER" id="PTHR43477">
    <property type="entry name" value="DIHYDROANTICAPSIN 7-DEHYDROGENASE"/>
    <property type="match status" value="1"/>
</dbReference>
<dbReference type="GO" id="GO:0016491">
    <property type="term" value="F:oxidoreductase activity"/>
    <property type="evidence" value="ECO:0007669"/>
    <property type="project" value="UniProtKB-KW"/>
</dbReference>
<dbReference type="InterPro" id="IPR036291">
    <property type="entry name" value="NAD(P)-bd_dom_sf"/>
</dbReference>
<dbReference type="PANTHER" id="PTHR43477:SF1">
    <property type="entry name" value="DIHYDROANTICAPSIN 7-DEHYDROGENASE"/>
    <property type="match status" value="1"/>
</dbReference>
<reference evidence="4" key="1">
    <citation type="submission" date="2017-06" db="EMBL/GenBank/DDBJ databases">
        <authorList>
            <person name="Varghese N."/>
            <person name="Submissions S."/>
        </authorList>
    </citation>
    <scope>NUCLEOTIDE SEQUENCE [LARGE SCALE GENOMIC DNA]</scope>
    <source>
        <strain evidence="4">DSM 45423</strain>
    </source>
</reference>
<evidence type="ECO:0000313" key="3">
    <source>
        <dbReference type="EMBL" id="SNS13570.1"/>
    </source>
</evidence>